<feature type="transmembrane region" description="Helical" evidence="2">
    <location>
        <begin position="315"/>
        <end position="339"/>
    </location>
</feature>
<comment type="caution">
    <text evidence="3">The sequence shown here is derived from an EMBL/GenBank/DDBJ whole genome shotgun (WGS) entry which is preliminary data.</text>
</comment>
<keyword evidence="4" id="KW-1185">Reference proteome</keyword>
<dbReference type="Proteomes" id="UP000036334">
    <property type="component" value="Unassembled WGS sequence"/>
</dbReference>
<feature type="compositionally biased region" description="Basic and acidic residues" evidence="1">
    <location>
        <begin position="377"/>
        <end position="390"/>
    </location>
</feature>
<reference evidence="3 4" key="1">
    <citation type="submission" date="2015-05" db="EMBL/GenBank/DDBJ databases">
        <title>Genome sequence of Mycobacterium haemophilum.</title>
        <authorList>
            <person name="Greninger A.L."/>
            <person name="Cunningham G."/>
            <person name="Miller S."/>
        </authorList>
    </citation>
    <scope>NUCLEOTIDE SEQUENCE [LARGE SCALE GENOMIC DNA]</scope>
    <source>
        <strain evidence="4">UC1</strain>
    </source>
</reference>
<dbReference type="AlphaFoldDB" id="A0A0I9XFH6"/>
<feature type="region of interest" description="Disordered" evidence="1">
    <location>
        <begin position="124"/>
        <end position="144"/>
    </location>
</feature>
<evidence type="ECO:0000313" key="3">
    <source>
        <dbReference type="EMBL" id="KLO34166.1"/>
    </source>
</evidence>
<accession>A0A0I9XFH6</accession>
<protein>
    <recommendedName>
        <fullName evidence="5">Integral membrane protein</fullName>
    </recommendedName>
</protein>
<dbReference type="PATRIC" id="fig|29311.18.peg.3476"/>
<dbReference type="InterPro" id="IPR021424">
    <property type="entry name" value="PorA"/>
</dbReference>
<keyword evidence="2" id="KW-1133">Transmembrane helix</keyword>
<dbReference type="OrthoDB" id="153031at2"/>
<dbReference type="STRING" id="1202450.B586_01170"/>
<feature type="region of interest" description="Disordered" evidence="1">
    <location>
        <begin position="352"/>
        <end position="422"/>
    </location>
</feature>
<evidence type="ECO:0000313" key="4">
    <source>
        <dbReference type="Proteomes" id="UP000036334"/>
    </source>
</evidence>
<evidence type="ECO:0000256" key="2">
    <source>
        <dbReference type="SAM" id="Phobius"/>
    </source>
</evidence>
<sequence length="422" mass="45276">MLRFAACGIVGLGAALLIAALLLSTYTSSRITKIPLDIDATLVSDGSGTALDSSSLSGEHIIVNQNVPLVSQQQITVEAPANADVVTFQVGASVRRTDKQKDTGLLLAIVDTVTLNRKTAMAVSDDTHTGGSVQKPRGFADQNPPTAIPLRHDGLSYRFPFHTEKKTYPYFDPIAQKAFDVNYQGQEDVNGLTTYRFTQNVGYNADAKLVAPVTYPSLYAGDEDGKVTTTAAMWGLPGDPAEQITMTRYYAAQRTFWVDPVSGTIVKETEHANHYFARDALKPEVTLADYKVTSTEETIESQVNSARDERDRLALWSRVLPITFTAVGLIALVGGGLLASFSLRTESALTEPGLDRADRDSFGRGRAEEPVPGAEAETEKLPTQRPDLRDSGAPSAGPPQLGSSEPLPPDSGPADLGPPERA</sequence>
<gene>
    <name evidence="3" type="ORF">ABH38_19710</name>
</gene>
<dbReference type="Pfam" id="PF11271">
    <property type="entry name" value="PorA"/>
    <property type="match status" value="1"/>
</dbReference>
<keyword evidence="2" id="KW-0812">Transmembrane</keyword>
<name>A0A0I9XFH6_9MYCO</name>
<evidence type="ECO:0008006" key="5">
    <source>
        <dbReference type="Google" id="ProtNLM"/>
    </source>
</evidence>
<dbReference type="EMBL" id="LDPR01000032">
    <property type="protein sequence ID" value="KLO34166.1"/>
    <property type="molecule type" value="Genomic_DNA"/>
</dbReference>
<evidence type="ECO:0000256" key="1">
    <source>
        <dbReference type="SAM" id="MobiDB-lite"/>
    </source>
</evidence>
<keyword evidence="2" id="KW-0472">Membrane</keyword>
<organism evidence="3 4">
    <name type="scientific">Mycobacterium haemophilum</name>
    <dbReference type="NCBI Taxonomy" id="29311"/>
    <lineage>
        <taxon>Bacteria</taxon>
        <taxon>Bacillati</taxon>
        <taxon>Actinomycetota</taxon>
        <taxon>Actinomycetes</taxon>
        <taxon>Mycobacteriales</taxon>
        <taxon>Mycobacteriaceae</taxon>
        <taxon>Mycobacterium</taxon>
    </lineage>
</organism>
<proteinExistence type="predicted"/>
<feature type="compositionally biased region" description="Basic and acidic residues" evidence="1">
    <location>
        <begin position="353"/>
        <end position="369"/>
    </location>
</feature>